<proteinExistence type="predicted"/>
<comment type="caution">
    <text evidence="2">The sequence shown here is derived from an EMBL/GenBank/DDBJ whole genome shotgun (WGS) entry which is preliminary data.</text>
</comment>
<feature type="region of interest" description="Disordered" evidence="1">
    <location>
        <begin position="112"/>
        <end position="191"/>
    </location>
</feature>
<protein>
    <recommendedName>
        <fullName evidence="4">Myb-like domain-containing protein</fullName>
    </recommendedName>
</protein>
<accession>A0A0F8WMU9</accession>
<organism evidence="2 3">
    <name type="scientific">Aspergillus rambellii</name>
    <dbReference type="NCBI Taxonomy" id="308745"/>
    <lineage>
        <taxon>Eukaryota</taxon>
        <taxon>Fungi</taxon>
        <taxon>Dikarya</taxon>
        <taxon>Ascomycota</taxon>
        <taxon>Pezizomycotina</taxon>
        <taxon>Eurotiomycetes</taxon>
        <taxon>Eurotiomycetidae</taxon>
        <taxon>Eurotiales</taxon>
        <taxon>Aspergillaceae</taxon>
        <taxon>Aspergillus</taxon>
        <taxon>Aspergillus subgen. Nidulantes</taxon>
    </lineage>
</organism>
<evidence type="ECO:0000313" key="3">
    <source>
        <dbReference type="Proteomes" id="UP000034291"/>
    </source>
</evidence>
<name>A0A0F8WMU9_9EURO</name>
<keyword evidence="3" id="KW-1185">Reference proteome</keyword>
<evidence type="ECO:0000313" key="2">
    <source>
        <dbReference type="EMBL" id="KKK19030.1"/>
    </source>
</evidence>
<dbReference type="AlphaFoldDB" id="A0A0F8WMU9"/>
<feature type="compositionally biased region" description="Basic and acidic residues" evidence="1">
    <location>
        <begin position="154"/>
        <end position="171"/>
    </location>
</feature>
<feature type="compositionally biased region" description="Basic and acidic residues" evidence="1">
    <location>
        <begin position="315"/>
        <end position="324"/>
    </location>
</feature>
<reference evidence="2 3" key="1">
    <citation type="submission" date="2015-02" db="EMBL/GenBank/DDBJ databases">
        <title>Draft Genome Sequences of Two Closely-Related Aflatoxigenic Aspergillus Species Obtained from the Cote d'Ivoire.</title>
        <authorList>
            <person name="Moore G.G."/>
            <person name="Beltz S.B."/>
            <person name="Mack B.M."/>
        </authorList>
    </citation>
    <scope>NUCLEOTIDE SEQUENCE [LARGE SCALE GENOMIC DNA]</scope>
    <source>
        <strain evidence="2 3">SRRC1468</strain>
    </source>
</reference>
<dbReference type="OrthoDB" id="5421421at2759"/>
<evidence type="ECO:0008006" key="4">
    <source>
        <dbReference type="Google" id="ProtNLM"/>
    </source>
</evidence>
<dbReference type="EMBL" id="JZBS01002363">
    <property type="protein sequence ID" value="KKK19030.1"/>
    <property type="molecule type" value="Genomic_DNA"/>
</dbReference>
<gene>
    <name evidence="2" type="ORF">ARAM_004387</name>
</gene>
<feature type="compositionally biased region" description="Basic and acidic residues" evidence="1">
    <location>
        <begin position="290"/>
        <end position="301"/>
    </location>
</feature>
<sequence length="324" mass="37580">MSFSQSGSNPGEGLEEYFSHMPSQWMEAQSSPYGPVTHPYQTTPIYQAAAILTPSSLAENPYAHTRPSPVLSHHSQEYHYSIREPVPPHGLGISTPYPTYFSRNLDVGLESGPSGYGLREDTLSPPPSRKRQRRGSKQLVLRDPPVSILPHPDGLQRLEQERLQGHPDPHPHQRPRAPGRGRRDPQAEEEDAFVERLREQNLAWKVIREMFREKFNKDATEARLQMRQLRRRKERLARWDENDIRVLMRARHYWEQEKYSLIAQKMKEFGASGSYTPEQCEEQLRYIDSQRDRERSIKSRLIEPQPTQGRTLLKAPREKASTTT</sequence>
<evidence type="ECO:0000256" key="1">
    <source>
        <dbReference type="SAM" id="MobiDB-lite"/>
    </source>
</evidence>
<dbReference type="Proteomes" id="UP000034291">
    <property type="component" value="Unassembled WGS sequence"/>
</dbReference>
<feature type="region of interest" description="Disordered" evidence="1">
    <location>
        <begin position="290"/>
        <end position="324"/>
    </location>
</feature>